<dbReference type="InterPro" id="IPR022813">
    <property type="entry name" value="SecD/SecF_arch_bac"/>
</dbReference>
<dbReference type="GO" id="GO:0015450">
    <property type="term" value="F:protein-transporting ATPase activity"/>
    <property type="evidence" value="ECO:0007669"/>
    <property type="project" value="InterPro"/>
</dbReference>
<dbReference type="NCBIfam" id="TIGR00916">
    <property type="entry name" value="2A0604s01"/>
    <property type="match status" value="1"/>
</dbReference>
<dbReference type="InterPro" id="IPR055344">
    <property type="entry name" value="SecD_SecF_C_bact"/>
</dbReference>
<gene>
    <name evidence="9" type="primary">secD</name>
    <name evidence="13" type="ORF">B7Z12_12770</name>
</gene>
<comment type="function">
    <text evidence="9">Part of the Sec protein translocase complex. Interacts with the SecYEG preprotein conducting channel. SecDF uses the proton motive force (PMF) to complete protein translocation after the ATP-dependent function of SecA.</text>
</comment>
<dbReference type="Gene3D" id="1.20.1640.10">
    <property type="entry name" value="Multidrug efflux transporter AcrB transmembrane domain"/>
    <property type="match status" value="1"/>
</dbReference>
<dbReference type="GO" id="GO:0065002">
    <property type="term" value="P:intracellular protein transmembrane transport"/>
    <property type="evidence" value="ECO:0007669"/>
    <property type="project" value="UniProtKB-UniRule"/>
</dbReference>
<keyword evidence="5 9" id="KW-0653">Protein transport</keyword>
<comment type="similarity">
    <text evidence="9">Belongs to the SecD/SecF family. SecD subfamily.</text>
</comment>
<protein>
    <recommendedName>
        <fullName evidence="9">Protein translocase subunit SecD</fullName>
    </recommendedName>
</protein>
<dbReference type="FunFam" id="3.30.1360.200:FF:000002">
    <property type="entry name" value="Preprotein translocase subunit SecD"/>
    <property type="match status" value="1"/>
</dbReference>
<comment type="subunit">
    <text evidence="9">Forms a complex with SecF. Part of the essential Sec protein translocation apparatus which comprises SecA, SecYEG and auxiliary proteins SecDF-YajC and YidC.</text>
</comment>
<dbReference type="Gene3D" id="3.30.1360.200">
    <property type="match status" value="1"/>
</dbReference>
<evidence type="ECO:0000256" key="2">
    <source>
        <dbReference type="ARBA" id="ARBA00022448"/>
    </source>
</evidence>
<evidence type="ECO:0000256" key="9">
    <source>
        <dbReference type="HAMAP-Rule" id="MF_01463"/>
    </source>
</evidence>
<reference evidence="13 14" key="1">
    <citation type="submission" date="2017-03" db="EMBL/GenBank/DDBJ databases">
        <title>Lifting the veil on microbial sulfur biogeochemistry in mining wastewaters.</title>
        <authorList>
            <person name="Kantor R.S."/>
            <person name="Colenbrander Nelson T."/>
            <person name="Marshall S."/>
            <person name="Bennett D."/>
            <person name="Apte S."/>
            <person name="Camacho D."/>
            <person name="Thomas B.C."/>
            <person name="Warren L.A."/>
            <person name="Banfield J.F."/>
        </authorList>
    </citation>
    <scope>NUCLEOTIDE SEQUENCE [LARGE SCALE GENOMIC DNA]</scope>
    <source>
        <strain evidence="13">32-67-7</strain>
    </source>
</reference>
<dbReference type="PANTHER" id="PTHR30081">
    <property type="entry name" value="PROTEIN-EXPORT MEMBRANE PROTEIN SEC"/>
    <property type="match status" value="1"/>
</dbReference>
<comment type="caution">
    <text evidence="13">The sequence shown here is derived from an EMBL/GenBank/DDBJ whole genome shotgun (WGS) entry which is preliminary data.</text>
</comment>
<dbReference type="InterPro" id="IPR048631">
    <property type="entry name" value="SecD_1st"/>
</dbReference>
<dbReference type="PANTHER" id="PTHR30081:SF1">
    <property type="entry name" value="PROTEIN TRANSLOCASE SUBUNIT SECD"/>
    <property type="match status" value="1"/>
</dbReference>
<evidence type="ECO:0000256" key="3">
    <source>
        <dbReference type="ARBA" id="ARBA00022475"/>
    </source>
</evidence>
<dbReference type="HAMAP" id="MF_01463_B">
    <property type="entry name" value="SecD_B"/>
    <property type="match status" value="1"/>
</dbReference>
<evidence type="ECO:0000259" key="12">
    <source>
        <dbReference type="Pfam" id="PF22599"/>
    </source>
</evidence>
<evidence type="ECO:0000259" key="10">
    <source>
        <dbReference type="Pfam" id="PF02355"/>
    </source>
</evidence>
<name>A0A258D2N8_CAUVI</name>
<keyword evidence="8 9" id="KW-0472">Membrane</keyword>
<evidence type="ECO:0000256" key="6">
    <source>
        <dbReference type="ARBA" id="ARBA00022989"/>
    </source>
</evidence>
<feature type="domain" description="SecDF P1 head subdomain" evidence="12">
    <location>
        <begin position="236"/>
        <end position="348"/>
    </location>
</feature>
<comment type="subcellular location">
    <subcellularLocation>
        <location evidence="1 9">Cell membrane</location>
        <topology evidence="1 9">Multi-pass membrane protein</topology>
    </subcellularLocation>
</comment>
<dbReference type="InterPro" id="IPR048634">
    <property type="entry name" value="SecD_SecF_C"/>
</dbReference>
<dbReference type="GO" id="GO:0043952">
    <property type="term" value="P:protein transport by the Sec complex"/>
    <property type="evidence" value="ECO:0007669"/>
    <property type="project" value="UniProtKB-UniRule"/>
</dbReference>
<dbReference type="InterPro" id="IPR022646">
    <property type="entry name" value="SecD/SecF_CS"/>
</dbReference>
<feature type="domain" description="Protein translocase subunit SecDF P1" evidence="11">
    <location>
        <begin position="160"/>
        <end position="219"/>
    </location>
</feature>
<evidence type="ECO:0000313" key="14">
    <source>
        <dbReference type="Proteomes" id="UP000215616"/>
    </source>
</evidence>
<dbReference type="GO" id="GO:0005886">
    <property type="term" value="C:plasma membrane"/>
    <property type="evidence" value="ECO:0007669"/>
    <property type="project" value="UniProtKB-SubCell"/>
</dbReference>
<dbReference type="InterPro" id="IPR005791">
    <property type="entry name" value="SecD"/>
</dbReference>
<sequence>MLTLSRWKIVLVTLSVIFGILFTLPNLLPQKTLDSFPGWLPKQKLNLGLDLQGGSYLMYEVDTDALRKERLKNLVEDVRTVLRGEQITFGELAEVNGTVRLRIADAAKVDEATSLLRRSVGSPFAGSVSGRDVNVNKRDDQRLELSFVPEAAAQDASMAVDQSIETIRRRIDTLGTKEPNITRQGADRIVIQAAGESDPERLKAVVGKTAKLTFQMVDDSVTPEDIAAGRIPPGSEALPSDDRYQAAYVVRKRALVSGDELVDSRQSFDDRGAPAVSFKFNGAGSRKFGDATARNVGKRFAIVLDGRIISAPTINGAILGGSGIITGSFTAESASDLALLLRSGALPAPLKVEQQSTVGAELGADAVRAGAVSTLVAFITIVVFMILSYGLLFGGISVFALIVNGMLIVAAMSLTQATLTLPGIAGLILTLAVAVDANVLIYERMRDEARAGKSPILAADAGFSRAMGTIIDANVTTLVAAAIMFAFGAGPVRGFAWTLSIGVFTSVFTSVMISQVLIGWWFRTARPKKLPI</sequence>
<evidence type="ECO:0000259" key="11">
    <source>
        <dbReference type="Pfam" id="PF21760"/>
    </source>
</evidence>
<feature type="transmembrane region" description="Helical" evidence="9">
    <location>
        <begin position="463"/>
        <end position="489"/>
    </location>
</feature>
<evidence type="ECO:0000313" key="13">
    <source>
        <dbReference type="EMBL" id="OYX02087.1"/>
    </source>
</evidence>
<dbReference type="InterPro" id="IPR054384">
    <property type="entry name" value="SecDF_P1_head"/>
</dbReference>
<comment type="caution">
    <text evidence="9">Lacks conserved residue(s) required for the propagation of feature annotation.</text>
</comment>
<evidence type="ECO:0000256" key="8">
    <source>
        <dbReference type="ARBA" id="ARBA00023136"/>
    </source>
</evidence>
<feature type="transmembrane region" description="Helical" evidence="9">
    <location>
        <begin position="420"/>
        <end position="442"/>
    </location>
</feature>
<dbReference type="EMBL" id="NCDQ01000206">
    <property type="protein sequence ID" value="OYX02087.1"/>
    <property type="molecule type" value="Genomic_DNA"/>
</dbReference>
<organism evidence="13 14">
    <name type="scientific">Caulobacter vibrioides</name>
    <name type="common">Caulobacter crescentus</name>
    <dbReference type="NCBI Taxonomy" id="155892"/>
    <lineage>
        <taxon>Bacteria</taxon>
        <taxon>Pseudomonadati</taxon>
        <taxon>Pseudomonadota</taxon>
        <taxon>Alphaproteobacteria</taxon>
        <taxon>Caulobacterales</taxon>
        <taxon>Caulobacteraceae</taxon>
        <taxon>Caulobacter</taxon>
    </lineage>
</organism>
<accession>A0A258D2N8</accession>
<keyword evidence="7 9" id="KW-0811">Translocation</keyword>
<dbReference type="Pfam" id="PF21760">
    <property type="entry name" value="SecD_1st"/>
    <property type="match status" value="1"/>
</dbReference>
<evidence type="ECO:0000256" key="5">
    <source>
        <dbReference type="ARBA" id="ARBA00022927"/>
    </source>
</evidence>
<feature type="domain" description="Protein export membrane protein SecD/SecF C-terminal" evidence="10">
    <location>
        <begin position="351"/>
        <end position="521"/>
    </location>
</feature>
<dbReference type="NCBIfam" id="TIGR01129">
    <property type="entry name" value="secD"/>
    <property type="match status" value="1"/>
</dbReference>
<evidence type="ECO:0000256" key="7">
    <source>
        <dbReference type="ARBA" id="ARBA00023010"/>
    </source>
</evidence>
<dbReference type="Gene3D" id="3.30.70.3400">
    <property type="match status" value="2"/>
</dbReference>
<feature type="transmembrane region" description="Helical" evidence="9">
    <location>
        <begin position="366"/>
        <end position="387"/>
    </location>
</feature>
<feature type="transmembrane region" description="Helical" evidence="9">
    <location>
        <begin position="392"/>
        <end position="414"/>
    </location>
</feature>
<keyword evidence="3 9" id="KW-1003">Cell membrane</keyword>
<keyword evidence="4 9" id="KW-0812">Transmembrane</keyword>
<proteinExistence type="inferred from homology"/>
<keyword evidence="2 9" id="KW-0813">Transport</keyword>
<dbReference type="AlphaFoldDB" id="A0A258D2N8"/>
<feature type="transmembrane region" description="Helical" evidence="9">
    <location>
        <begin position="495"/>
        <end position="522"/>
    </location>
</feature>
<dbReference type="Pfam" id="PF07549">
    <property type="entry name" value="Sec_GG"/>
    <property type="match status" value="1"/>
</dbReference>
<dbReference type="GO" id="GO:0006605">
    <property type="term" value="P:protein targeting"/>
    <property type="evidence" value="ECO:0007669"/>
    <property type="project" value="UniProtKB-UniRule"/>
</dbReference>
<evidence type="ECO:0000256" key="4">
    <source>
        <dbReference type="ARBA" id="ARBA00022692"/>
    </source>
</evidence>
<keyword evidence="6 9" id="KW-1133">Transmembrane helix</keyword>
<dbReference type="Pfam" id="PF22599">
    <property type="entry name" value="SecDF_P1_head"/>
    <property type="match status" value="1"/>
</dbReference>
<dbReference type="Proteomes" id="UP000215616">
    <property type="component" value="Unassembled WGS sequence"/>
</dbReference>
<dbReference type="SUPFAM" id="SSF82866">
    <property type="entry name" value="Multidrug efflux transporter AcrB transmembrane domain"/>
    <property type="match status" value="1"/>
</dbReference>
<dbReference type="Pfam" id="PF02355">
    <property type="entry name" value="SecD_SecF_C"/>
    <property type="match status" value="1"/>
</dbReference>
<evidence type="ECO:0000256" key="1">
    <source>
        <dbReference type="ARBA" id="ARBA00004651"/>
    </source>
</evidence>